<dbReference type="Pfam" id="PF10181">
    <property type="entry name" value="PIG-H"/>
    <property type="match status" value="1"/>
</dbReference>
<feature type="domain" description="Phosphatidylinositol N-acetylglucosaminyltransferase subunit H conserved" evidence="4">
    <location>
        <begin position="94"/>
        <end position="158"/>
    </location>
</feature>
<comment type="similarity">
    <text evidence="2">Belongs to the PIGH family.</text>
</comment>
<feature type="transmembrane region" description="Helical" evidence="3">
    <location>
        <begin position="69"/>
        <end position="87"/>
    </location>
</feature>
<evidence type="ECO:0000259" key="4">
    <source>
        <dbReference type="Pfam" id="PF10181"/>
    </source>
</evidence>
<keyword evidence="3" id="KW-0812">Transmembrane</keyword>
<accession>A0AA40G8L5</accession>
<keyword evidence="6" id="KW-1185">Reference proteome</keyword>
<comment type="pathway">
    <text evidence="1">Glycolipid biosynthesis; glycosylphosphatidylinositol-anchor biosynthesis.</text>
</comment>
<keyword evidence="3" id="KW-0472">Membrane</keyword>
<evidence type="ECO:0000256" key="1">
    <source>
        <dbReference type="ARBA" id="ARBA00004687"/>
    </source>
</evidence>
<dbReference type="InterPro" id="IPR044215">
    <property type="entry name" value="PIG-H"/>
</dbReference>
<sequence length="193" mass="22303">MLPTSPKDVSPTELVFRSINGSKLKLIDKSAKPRNVIKFVLHKDVHLNVNITLLLLFATAVLWKAFNIFIPFISCTLVLILQIIRFVTSVNKVTLTVVKFVGIYTERQRIFYGPSLCEFIPWDIVIDVFLNEVITGQKVLYYLTIITKDSIDGRNSIKLVPLFLNLMPERKCLEYMYEKLVGLIAPKRMKIWR</sequence>
<feature type="transmembrane region" description="Helical" evidence="3">
    <location>
        <begin position="45"/>
        <end position="63"/>
    </location>
</feature>
<dbReference type="AlphaFoldDB" id="A0AA40G8L5"/>
<evidence type="ECO:0000256" key="3">
    <source>
        <dbReference type="SAM" id="Phobius"/>
    </source>
</evidence>
<evidence type="ECO:0000313" key="6">
    <source>
        <dbReference type="Proteomes" id="UP001177670"/>
    </source>
</evidence>
<dbReference type="InterPro" id="IPR019328">
    <property type="entry name" value="PIGH-H_dom"/>
</dbReference>
<dbReference type="PANTHER" id="PTHR15231">
    <property type="entry name" value="PHOSPHATIDYLINOSITOL N-ACETYLGLUCOSAMINYLTRANSFERASE SUBUNIT H"/>
    <property type="match status" value="1"/>
</dbReference>
<name>A0AA40G8L5_9HYME</name>
<comment type="caution">
    <text evidence="5">The sequence shown here is derived from an EMBL/GenBank/DDBJ whole genome shotgun (WGS) entry which is preliminary data.</text>
</comment>
<dbReference type="Proteomes" id="UP001177670">
    <property type="component" value="Unassembled WGS sequence"/>
</dbReference>
<dbReference type="GO" id="GO:0006506">
    <property type="term" value="P:GPI anchor biosynthetic process"/>
    <property type="evidence" value="ECO:0007669"/>
    <property type="project" value="InterPro"/>
</dbReference>
<protein>
    <recommendedName>
        <fullName evidence="4">Phosphatidylinositol N-acetylglucosaminyltransferase subunit H conserved domain-containing protein</fullName>
    </recommendedName>
</protein>
<evidence type="ECO:0000313" key="5">
    <source>
        <dbReference type="EMBL" id="KAK1132970.1"/>
    </source>
</evidence>
<organism evidence="5 6">
    <name type="scientific">Melipona bicolor</name>
    <dbReference type="NCBI Taxonomy" id="60889"/>
    <lineage>
        <taxon>Eukaryota</taxon>
        <taxon>Metazoa</taxon>
        <taxon>Ecdysozoa</taxon>
        <taxon>Arthropoda</taxon>
        <taxon>Hexapoda</taxon>
        <taxon>Insecta</taxon>
        <taxon>Pterygota</taxon>
        <taxon>Neoptera</taxon>
        <taxon>Endopterygota</taxon>
        <taxon>Hymenoptera</taxon>
        <taxon>Apocrita</taxon>
        <taxon>Aculeata</taxon>
        <taxon>Apoidea</taxon>
        <taxon>Anthophila</taxon>
        <taxon>Apidae</taxon>
        <taxon>Melipona</taxon>
    </lineage>
</organism>
<dbReference type="PANTHER" id="PTHR15231:SF1">
    <property type="entry name" value="PHOSPHATIDYLINOSITOL N-ACETYLGLUCOSAMINYLTRANSFERASE SUBUNIT H"/>
    <property type="match status" value="1"/>
</dbReference>
<keyword evidence="3" id="KW-1133">Transmembrane helix</keyword>
<dbReference type="EMBL" id="JAHYIQ010000004">
    <property type="protein sequence ID" value="KAK1132970.1"/>
    <property type="molecule type" value="Genomic_DNA"/>
</dbReference>
<evidence type="ECO:0000256" key="2">
    <source>
        <dbReference type="ARBA" id="ARBA00009610"/>
    </source>
</evidence>
<reference evidence="5" key="1">
    <citation type="submission" date="2021-10" db="EMBL/GenBank/DDBJ databases">
        <title>Melipona bicolor Genome sequencing and assembly.</title>
        <authorList>
            <person name="Araujo N.S."/>
            <person name="Arias M.C."/>
        </authorList>
    </citation>
    <scope>NUCLEOTIDE SEQUENCE</scope>
    <source>
        <strain evidence="5">USP_2M_L1-L4_2017</strain>
        <tissue evidence="5">Whole body</tissue>
    </source>
</reference>
<gene>
    <name evidence="5" type="ORF">K0M31_014337</name>
</gene>
<dbReference type="GO" id="GO:0000506">
    <property type="term" value="C:glycosylphosphatidylinositol-N-acetylglucosaminyltransferase (GPI-GnT) complex"/>
    <property type="evidence" value="ECO:0007669"/>
    <property type="project" value="InterPro"/>
</dbReference>
<proteinExistence type="inferred from homology"/>